<dbReference type="EMBL" id="LAZR01001884">
    <property type="protein sequence ID" value="KKN37582.1"/>
    <property type="molecule type" value="Genomic_DNA"/>
</dbReference>
<dbReference type="AlphaFoldDB" id="A0A0F9QKN9"/>
<name>A0A0F9QKN9_9ZZZZ</name>
<accession>A0A0F9QKN9</accession>
<evidence type="ECO:0000256" key="1">
    <source>
        <dbReference type="SAM" id="Phobius"/>
    </source>
</evidence>
<keyword evidence="1" id="KW-0812">Transmembrane</keyword>
<protein>
    <submittedName>
        <fullName evidence="2">Uncharacterized protein</fullName>
    </submittedName>
</protein>
<feature type="transmembrane region" description="Helical" evidence="1">
    <location>
        <begin position="435"/>
        <end position="456"/>
    </location>
</feature>
<organism evidence="2">
    <name type="scientific">marine sediment metagenome</name>
    <dbReference type="NCBI Taxonomy" id="412755"/>
    <lineage>
        <taxon>unclassified sequences</taxon>
        <taxon>metagenomes</taxon>
        <taxon>ecological metagenomes</taxon>
    </lineage>
</organism>
<sequence>MKKTKSFFFLILFSFSSIILFPPTVHAVGDDVYLVSNDIIKNFKFDLFDGGPVSLSGQSNDRKLQFESQASWRIDPADLQLIDSFTQGDDAYIRYKVGMTSKINMITTVEIAQGAENNQLKRVTESFLVAKYKHIGLTGAQMMGWEANIDWTHYDFGDIRQWGYANNDFSGDLVMSFDIAQNPLPNFQTISGDSLTKNFGYIAVSSIAVIDNIYGLLDNSAPDIVGITPREYREEKAILGALDEFGYTRKWNEAYEPDIELYKHIDPLNSFDGGITPQSEGSSMNPRTKSGDPIWDPEMEQRSMRDAKFIYHIGSLSPIVTEYSATLSYKYMYYISADLWTIPASVGEYSSTTADKTYTKPIALHVTNRYIQTKIKVVFDVFTSYKIDVGADGIEDFDLDFPREYYDLLLWLTTVDGFGGGEQQTSPTWNLFADWNWIIILVVAIIGGILFIKIGMPIIRGRQRRKEIETIMRGSKRG</sequence>
<evidence type="ECO:0000313" key="2">
    <source>
        <dbReference type="EMBL" id="KKN37582.1"/>
    </source>
</evidence>
<gene>
    <name evidence="2" type="ORF">LCGC14_0761880</name>
</gene>
<keyword evidence="1" id="KW-1133">Transmembrane helix</keyword>
<proteinExistence type="predicted"/>
<reference evidence="2" key="1">
    <citation type="journal article" date="2015" name="Nature">
        <title>Complex archaea that bridge the gap between prokaryotes and eukaryotes.</title>
        <authorList>
            <person name="Spang A."/>
            <person name="Saw J.H."/>
            <person name="Jorgensen S.L."/>
            <person name="Zaremba-Niedzwiedzka K."/>
            <person name="Martijn J."/>
            <person name="Lind A.E."/>
            <person name="van Eijk R."/>
            <person name="Schleper C."/>
            <person name="Guy L."/>
            <person name="Ettema T.J."/>
        </authorList>
    </citation>
    <scope>NUCLEOTIDE SEQUENCE</scope>
</reference>
<keyword evidence="1" id="KW-0472">Membrane</keyword>
<comment type="caution">
    <text evidence="2">The sequence shown here is derived from an EMBL/GenBank/DDBJ whole genome shotgun (WGS) entry which is preliminary data.</text>
</comment>